<dbReference type="KEGG" id="rsq:Rsph17025_3793"/>
<accession>A4WZ37</accession>
<geneLocation type="plasmid" evidence="1">
    <name>pRSPA01</name>
</geneLocation>
<proteinExistence type="predicted"/>
<keyword evidence="1" id="KW-0614">Plasmid</keyword>
<dbReference type="EMBL" id="CP000662">
    <property type="protein sequence ID" value="ABP72651.1"/>
    <property type="molecule type" value="Genomic_DNA"/>
</dbReference>
<evidence type="ECO:0000313" key="1">
    <source>
        <dbReference type="EMBL" id="ABP72651.1"/>
    </source>
</evidence>
<dbReference type="BioCyc" id="RSPH349102:G1G8M-3907-MONOMER"/>
<sequence length="131" mass="14917">MPQKQDQWVLTLVFRLYTLEMDPIALPGQVDHNLSCDDDRQTLFDELFPGDRLAILPMSETEHARSLTLKTTKGSKVIIYFDQGMDLWRLTQRVSTVHGRDMGKLAAELEKLNVTVAARSPSNPTLFLCRV</sequence>
<dbReference type="HOGENOM" id="CLU_1925982_0_0_5"/>
<reference evidence="1" key="1">
    <citation type="submission" date="2007-04" db="EMBL/GenBank/DDBJ databases">
        <title>Complete sequence of plasmid pRSPA01 of Rhodobacter sphaeroides ATCC 17025.</title>
        <authorList>
            <consortium name="US DOE Joint Genome Institute"/>
            <person name="Copeland A."/>
            <person name="Lucas S."/>
            <person name="Lapidus A."/>
            <person name="Barry K."/>
            <person name="Detter J.C."/>
            <person name="Glavina del Rio T."/>
            <person name="Hammon N."/>
            <person name="Israni S."/>
            <person name="Dalin E."/>
            <person name="Tice H."/>
            <person name="Pitluck S."/>
            <person name="Chertkov O."/>
            <person name="Brettin T."/>
            <person name="Bruce D."/>
            <person name="Han C."/>
            <person name="Schmutz J."/>
            <person name="Larimer F."/>
            <person name="Land M."/>
            <person name="Hauser L."/>
            <person name="Kyrpides N."/>
            <person name="Kim E."/>
            <person name="Richardson P."/>
            <person name="Mackenzie C."/>
            <person name="Choudhary M."/>
            <person name="Donohue T.J."/>
            <person name="Kaplan S."/>
        </authorList>
    </citation>
    <scope>NUCLEOTIDE SEQUENCE [LARGE SCALE GENOMIC DNA]</scope>
    <source>
        <strain evidence="1">ATCC 17025</strain>
        <plasmid evidence="1">pRSPA01</plasmid>
    </source>
</reference>
<dbReference type="AlphaFoldDB" id="A4WZ37"/>
<name>A4WZ37_CERS5</name>
<protein>
    <submittedName>
        <fullName evidence="1">Uncharacterized protein</fullName>
    </submittedName>
</protein>
<organism evidence="1">
    <name type="scientific">Cereibacter sphaeroides (strain ATCC 17025 / ATH 2.4.3)</name>
    <name type="common">Rhodobacter sphaeroides</name>
    <dbReference type="NCBI Taxonomy" id="349102"/>
    <lineage>
        <taxon>Bacteria</taxon>
        <taxon>Pseudomonadati</taxon>
        <taxon>Pseudomonadota</taxon>
        <taxon>Alphaproteobacteria</taxon>
        <taxon>Rhodobacterales</taxon>
        <taxon>Paracoccaceae</taxon>
        <taxon>Cereibacter</taxon>
    </lineage>
</organism>
<gene>
    <name evidence="1" type="ordered locus">Rsph17025_3793</name>
</gene>